<dbReference type="OrthoDB" id="2136125at2759"/>
<protein>
    <recommendedName>
        <fullName evidence="4">Cilia- and flagella-associated protein 299</fullName>
    </recommendedName>
</protein>
<dbReference type="GO" id="GO:0005634">
    <property type="term" value="C:nucleus"/>
    <property type="evidence" value="ECO:0007669"/>
    <property type="project" value="UniProtKB-SubCell"/>
</dbReference>
<evidence type="ECO:0000313" key="8">
    <source>
        <dbReference type="Proteomes" id="UP000295192"/>
    </source>
</evidence>
<keyword evidence="8" id="KW-1185">Reference proteome</keyword>
<evidence type="ECO:0000256" key="3">
    <source>
        <dbReference type="ARBA" id="ARBA00004496"/>
    </source>
</evidence>
<comment type="subcellular location">
    <subcellularLocation>
        <location evidence="3">Cytoplasm</location>
    </subcellularLocation>
    <subcellularLocation>
        <location evidence="2">Nucleus</location>
    </subcellularLocation>
</comment>
<dbReference type="AlphaFoldDB" id="A0A484B1Z2"/>
<dbReference type="PANTHER" id="PTHR33588:SF1">
    <property type="entry name" value="CILIA- AND FLAGELLA-ASSOCIATED PROTEIN 299"/>
    <property type="match status" value="1"/>
</dbReference>
<dbReference type="OMA" id="MLGATNW"/>
<dbReference type="InterPro" id="IPR027887">
    <property type="entry name" value="DUF4464"/>
</dbReference>
<evidence type="ECO:0000256" key="5">
    <source>
        <dbReference type="ARBA" id="ARBA00022490"/>
    </source>
</evidence>
<evidence type="ECO:0000313" key="7">
    <source>
        <dbReference type="EMBL" id="TDG42897.1"/>
    </source>
</evidence>
<dbReference type="EMBL" id="LSRL02000190">
    <property type="protein sequence ID" value="TDG42897.1"/>
    <property type="molecule type" value="Genomic_DNA"/>
</dbReference>
<evidence type="ECO:0000256" key="4">
    <source>
        <dbReference type="ARBA" id="ARBA00021436"/>
    </source>
</evidence>
<evidence type="ECO:0000256" key="2">
    <source>
        <dbReference type="ARBA" id="ARBA00004123"/>
    </source>
</evidence>
<dbReference type="GO" id="GO:0005737">
    <property type="term" value="C:cytoplasm"/>
    <property type="evidence" value="ECO:0007669"/>
    <property type="project" value="UniProtKB-SubCell"/>
</dbReference>
<evidence type="ECO:0000256" key="6">
    <source>
        <dbReference type="ARBA" id="ARBA00023242"/>
    </source>
</evidence>
<comment type="function">
    <text evidence="1">May be involved in spermatogenesis.</text>
</comment>
<organism evidence="7 8">
    <name type="scientific">Drosophila navojoa</name>
    <name type="common">Fruit fly</name>
    <dbReference type="NCBI Taxonomy" id="7232"/>
    <lineage>
        <taxon>Eukaryota</taxon>
        <taxon>Metazoa</taxon>
        <taxon>Ecdysozoa</taxon>
        <taxon>Arthropoda</taxon>
        <taxon>Hexapoda</taxon>
        <taxon>Insecta</taxon>
        <taxon>Pterygota</taxon>
        <taxon>Neoptera</taxon>
        <taxon>Endopterygota</taxon>
        <taxon>Diptera</taxon>
        <taxon>Brachycera</taxon>
        <taxon>Muscomorpha</taxon>
        <taxon>Ephydroidea</taxon>
        <taxon>Drosophilidae</taxon>
        <taxon>Drosophila</taxon>
    </lineage>
</organism>
<proteinExistence type="predicted"/>
<accession>A0A484B1Z2</accession>
<comment type="caution">
    <text evidence="7">The sequence shown here is derived from an EMBL/GenBank/DDBJ whole genome shotgun (WGS) entry which is preliminary data.</text>
</comment>
<evidence type="ECO:0000256" key="1">
    <source>
        <dbReference type="ARBA" id="ARBA00003056"/>
    </source>
</evidence>
<name>A0A484B1Z2_DRONA</name>
<reference evidence="7 8" key="1">
    <citation type="journal article" date="2019" name="J. Hered.">
        <title>An Improved Genome Assembly for Drosophila navojoa, the Basal Species in the mojavensis Cluster.</title>
        <authorList>
            <person name="Vanderlinde T."/>
            <person name="Dupim E.G."/>
            <person name="Nazario-Yepiz N.O."/>
            <person name="Carvalho A.B."/>
        </authorList>
    </citation>
    <scope>NUCLEOTIDE SEQUENCE [LARGE SCALE GENOMIC DNA]</scope>
    <source>
        <strain evidence="7">Navoj_Jal97</strain>
        <tissue evidence="7">Whole organism</tissue>
    </source>
</reference>
<keyword evidence="5" id="KW-0963">Cytoplasm</keyword>
<dbReference type="PANTHER" id="PTHR33588">
    <property type="entry name" value="CILIA- AND FLAGELLA-ASSOCIATED PROTEIN 299"/>
    <property type="match status" value="1"/>
</dbReference>
<keyword evidence="6" id="KW-0539">Nucleus</keyword>
<sequence>MAIRGDFNVLKFKTYEEYLGSFTRMDEYRYLSSKKMINALVKLGYRTNTTIYEEAEFYEQQKNLLLLLNPKSTTTTLFSHHLKSTDPALVALAIREEPNMQKKLSTIILLQLRQRSGFDISGYIDYEDSLSACAQHKLGALNWRGIFEGRVMLRPNPGHLSFYDWHSGKISINHSGNYEIIHYGTSLMFKHKGDHKFVPVTVADNLYKENVKRSLYMSPIYGCVILYDHVVRKAS</sequence>
<gene>
    <name evidence="7" type="ORF">AWZ03_010679</name>
</gene>
<dbReference type="Proteomes" id="UP000295192">
    <property type="component" value="Unassembled WGS sequence"/>
</dbReference>
<dbReference type="Pfam" id="PF14713">
    <property type="entry name" value="DUF4464"/>
    <property type="match status" value="1"/>
</dbReference>